<gene>
    <name evidence="1" type="ORF">DEACI_4310</name>
</gene>
<name>A0A8S0WIN1_9FIRM</name>
<dbReference type="Proteomes" id="UP000836597">
    <property type="component" value="Chromosome"/>
</dbReference>
<reference evidence="1" key="1">
    <citation type="submission" date="2020-01" db="EMBL/GenBank/DDBJ databases">
        <authorList>
            <person name="Hornung B."/>
        </authorList>
    </citation>
    <scope>NUCLEOTIDE SEQUENCE</scope>
    <source>
        <strain evidence="1">PacBioINE</strain>
    </source>
</reference>
<dbReference type="AlphaFoldDB" id="A0A8S0WIN1"/>
<feature type="non-terminal residue" evidence="1">
    <location>
        <position position="1"/>
    </location>
</feature>
<dbReference type="KEGG" id="aacx:DEACI_4310"/>
<organism evidence="1">
    <name type="scientific">Acididesulfobacillus acetoxydans</name>
    <dbReference type="NCBI Taxonomy" id="1561005"/>
    <lineage>
        <taxon>Bacteria</taxon>
        <taxon>Bacillati</taxon>
        <taxon>Bacillota</taxon>
        <taxon>Clostridia</taxon>
        <taxon>Eubacteriales</taxon>
        <taxon>Peptococcaceae</taxon>
        <taxon>Acididesulfobacillus</taxon>
    </lineage>
</organism>
<evidence type="ECO:0000313" key="1">
    <source>
        <dbReference type="EMBL" id="CAA7603482.1"/>
    </source>
</evidence>
<sequence length="34" mass="3818">VEAGLENAGMEIVRRREDSGWVLFQARWADVASV</sequence>
<protein>
    <submittedName>
        <fullName evidence="1">Uncharacterized protein</fullName>
    </submittedName>
</protein>
<proteinExistence type="predicted"/>
<accession>A0A8S0WIN1</accession>
<dbReference type="EMBL" id="LR746496">
    <property type="protein sequence ID" value="CAA7603482.1"/>
    <property type="molecule type" value="Genomic_DNA"/>
</dbReference>